<name>A0A372LE04_9BACI</name>
<dbReference type="InterPro" id="IPR023905">
    <property type="entry name" value="AcetylDAP_deacetylase"/>
</dbReference>
<dbReference type="EC" id="3.5.1.47" evidence="5"/>
<dbReference type="AlphaFoldDB" id="A0A372LE04"/>
<evidence type="ECO:0000256" key="2">
    <source>
        <dbReference type="ARBA" id="ARBA00022801"/>
    </source>
</evidence>
<comment type="cofactor">
    <cofactor evidence="6">
        <name>Mn(2+)</name>
        <dbReference type="ChEBI" id="CHEBI:29035"/>
    </cofactor>
    <text evidence="6">The Mn(2+) ion enhances activity.</text>
</comment>
<keyword evidence="6" id="KW-0464">Manganese</keyword>
<dbReference type="InterPro" id="IPR002933">
    <property type="entry name" value="Peptidase_M20"/>
</dbReference>
<dbReference type="GO" id="GO:0009089">
    <property type="term" value="P:lysine biosynthetic process via diaminopimelate"/>
    <property type="evidence" value="ECO:0007669"/>
    <property type="project" value="UniProtKB-UniRule"/>
</dbReference>
<dbReference type="GO" id="GO:0046872">
    <property type="term" value="F:metal ion binding"/>
    <property type="evidence" value="ECO:0007669"/>
    <property type="project" value="UniProtKB-KW"/>
</dbReference>
<evidence type="ECO:0000256" key="6">
    <source>
        <dbReference type="PIRSR" id="PIRSR005962-1"/>
    </source>
</evidence>
<gene>
    <name evidence="8" type="ORF">D0466_11980</name>
</gene>
<evidence type="ECO:0000259" key="7">
    <source>
        <dbReference type="Pfam" id="PF07687"/>
    </source>
</evidence>
<dbReference type="PIRSF" id="PIRSF005962">
    <property type="entry name" value="Pept_M20D_amidohydro"/>
    <property type="match status" value="1"/>
</dbReference>
<dbReference type="PANTHER" id="PTHR11014:SF98">
    <property type="entry name" value="N-ACETYLDIAMINOPIMELATE DEACETYLASE"/>
    <property type="match status" value="1"/>
</dbReference>
<keyword evidence="2 5" id="KW-0378">Hydrolase</keyword>
<feature type="binding site" evidence="6">
    <location>
        <position position="155"/>
    </location>
    <ligand>
        <name>Mn(2+)</name>
        <dbReference type="ChEBI" id="CHEBI:29035"/>
        <label>2</label>
    </ligand>
</feature>
<evidence type="ECO:0000256" key="1">
    <source>
        <dbReference type="ARBA" id="ARBA00022605"/>
    </source>
</evidence>
<dbReference type="GO" id="GO:0050118">
    <property type="term" value="F:N-acetyldiaminopimelate deacetylase activity"/>
    <property type="evidence" value="ECO:0007669"/>
    <property type="project" value="UniProtKB-UniRule"/>
</dbReference>
<keyword evidence="6" id="KW-0479">Metal-binding</keyword>
<dbReference type="InterPro" id="IPR017439">
    <property type="entry name" value="Amidohydrolase"/>
</dbReference>
<dbReference type="Pfam" id="PF01546">
    <property type="entry name" value="Peptidase_M20"/>
    <property type="match status" value="1"/>
</dbReference>
<comment type="similarity">
    <text evidence="5">Belongs to the peptidase M20A family. N-acetyldiaminopimelate deacetylase subfamily.</text>
</comment>
<reference evidence="8 9" key="1">
    <citation type="submission" date="2018-08" db="EMBL/GenBank/DDBJ databases">
        <title>Bacillus chawlae sp. nov., Bacillus glennii sp. nov., and Bacillus saganii sp. nov. Isolated from the Vehicle Assembly Building at Kennedy Space Center where the Viking Spacecraft were Assembled.</title>
        <authorList>
            <person name="Seuylemezian A."/>
            <person name="Vaishampayan P."/>
        </authorList>
    </citation>
    <scope>NUCLEOTIDE SEQUENCE [LARGE SCALE GENOMIC DNA]</scope>
    <source>
        <strain evidence="8 9">V44-8</strain>
    </source>
</reference>
<organism evidence="8 9">
    <name type="scientific">Peribacillus glennii</name>
    <dbReference type="NCBI Taxonomy" id="2303991"/>
    <lineage>
        <taxon>Bacteria</taxon>
        <taxon>Bacillati</taxon>
        <taxon>Bacillota</taxon>
        <taxon>Bacilli</taxon>
        <taxon>Bacillales</taxon>
        <taxon>Bacillaceae</taxon>
        <taxon>Peribacillus</taxon>
    </lineage>
</organism>
<evidence type="ECO:0000313" key="9">
    <source>
        <dbReference type="Proteomes" id="UP000262939"/>
    </source>
</evidence>
<protein>
    <recommendedName>
        <fullName evidence="5">N-acetyldiaminopimelate deacetylase</fullName>
        <ecNumber evidence="5">3.5.1.47</ecNumber>
    </recommendedName>
</protein>
<feature type="domain" description="Peptidase M20 dimerisation" evidence="7">
    <location>
        <begin position="181"/>
        <end position="270"/>
    </location>
</feature>
<dbReference type="InterPro" id="IPR011650">
    <property type="entry name" value="Peptidase_M20_dimer"/>
</dbReference>
<feature type="active site" evidence="5">
    <location>
        <position position="70"/>
    </location>
</feature>
<dbReference type="FunFam" id="3.30.70.360:FF:000001">
    <property type="entry name" value="N-acetyldiaminopimelate deacetylase"/>
    <property type="match status" value="1"/>
</dbReference>
<keyword evidence="1 5" id="KW-0028">Amino-acid biosynthesis</keyword>
<dbReference type="PANTHER" id="PTHR11014">
    <property type="entry name" value="PEPTIDASE M20 FAMILY MEMBER"/>
    <property type="match status" value="1"/>
</dbReference>
<comment type="function">
    <text evidence="5">Catalyzes the conversion of N-acetyl-diaminopimelate to diaminopimelate and acetate.</text>
</comment>
<evidence type="ECO:0000256" key="3">
    <source>
        <dbReference type="ARBA" id="ARBA00022915"/>
    </source>
</evidence>
<feature type="binding site" evidence="6">
    <location>
        <position position="348"/>
    </location>
    <ligand>
        <name>Mn(2+)</name>
        <dbReference type="ChEBI" id="CHEBI:29035"/>
        <label>2</label>
    </ligand>
</feature>
<dbReference type="UniPathway" id="UPA00034">
    <property type="reaction ID" value="UER00024"/>
</dbReference>
<sequence length="377" mass="41956">MEEGHSFVAIRRDLHKIPEPGFQEFKTQQYLLNYLKGLSSDRLEIKTWKTGIFAKIHGHNPSKTIGYRTDIDGLPIKEETGLTFASEHGEFMHACGHDFHMSIALGVLTHFIYHPIDDNLLFIFQPAEEGPGGAEPMLGTDIMKEWKPDIITALHIAPEYPVGTIAIKEGLLFANTSELFIDLKGKGGHAAYPHETNDMVVAACTLVGQLQTIISRNINPLDSAVITVGKITGGTVQNIIAETARLEGTIRTLSVASMEKVKKRIEQLVEGIRTAYGCEVTIDYGSMYHQVYNEETLTREFMEFANSIAGITVHECREAMTGEDFGYMLKEIPGFMFWLGVDSEYGLHHAKLSPDERAIGKAISLLKEYFTFKGSAK</sequence>
<accession>A0A372LE04</accession>
<dbReference type="Pfam" id="PF07687">
    <property type="entry name" value="M20_dimer"/>
    <property type="match status" value="1"/>
</dbReference>
<proteinExistence type="inferred from homology"/>
<dbReference type="Gene3D" id="3.40.630.10">
    <property type="entry name" value="Zn peptidases"/>
    <property type="match status" value="1"/>
</dbReference>
<feature type="binding site" evidence="6">
    <location>
        <position position="97"/>
    </location>
    <ligand>
        <name>Mn(2+)</name>
        <dbReference type="ChEBI" id="CHEBI:29035"/>
        <label>2</label>
    </ligand>
</feature>
<dbReference type="HAMAP" id="MF_01692">
    <property type="entry name" value="DapEL"/>
    <property type="match status" value="1"/>
</dbReference>
<dbReference type="RefSeq" id="WP_117322811.1">
    <property type="nucleotide sequence ID" value="NZ_QVTD01000006.1"/>
</dbReference>
<feature type="binding site" evidence="6">
    <location>
        <position position="95"/>
    </location>
    <ligand>
        <name>Mn(2+)</name>
        <dbReference type="ChEBI" id="CHEBI:29035"/>
        <label>2</label>
    </ligand>
</feature>
<dbReference type="SUPFAM" id="SSF53187">
    <property type="entry name" value="Zn-dependent exopeptidases"/>
    <property type="match status" value="1"/>
</dbReference>
<keyword evidence="3 5" id="KW-0220">Diaminopimelate biosynthesis</keyword>
<dbReference type="GO" id="GO:0019877">
    <property type="term" value="P:diaminopimelate biosynthetic process"/>
    <property type="evidence" value="ECO:0007669"/>
    <property type="project" value="UniProtKB-UniRule"/>
</dbReference>
<comment type="caution">
    <text evidence="8">The sequence shown here is derived from an EMBL/GenBank/DDBJ whole genome shotgun (WGS) entry which is preliminary data.</text>
</comment>
<dbReference type="EMBL" id="QVTD01000006">
    <property type="protein sequence ID" value="RFU63445.1"/>
    <property type="molecule type" value="Genomic_DNA"/>
</dbReference>
<keyword evidence="9" id="KW-1185">Reference proteome</keyword>
<dbReference type="NCBIfam" id="TIGR01891">
    <property type="entry name" value="amidohydrolases"/>
    <property type="match status" value="1"/>
</dbReference>
<feature type="binding site" evidence="6">
    <location>
        <position position="129"/>
    </location>
    <ligand>
        <name>Mn(2+)</name>
        <dbReference type="ChEBI" id="CHEBI:29035"/>
        <label>2</label>
    </ligand>
</feature>
<evidence type="ECO:0000256" key="5">
    <source>
        <dbReference type="HAMAP-Rule" id="MF_01692"/>
    </source>
</evidence>
<comment type="catalytic activity">
    <reaction evidence="5">
        <text>N-acetyl-(2S,6S)-2,6-diaminopimelate + H2O = (2S,6S)-2,6-diaminopimelate + acetate</text>
        <dbReference type="Rhea" id="RHEA:20405"/>
        <dbReference type="ChEBI" id="CHEBI:15377"/>
        <dbReference type="ChEBI" id="CHEBI:30089"/>
        <dbReference type="ChEBI" id="CHEBI:57609"/>
        <dbReference type="ChEBI" id="CHEBI:58767"/>
        <dbReference type="EC" id="3.5.1.47"/>
    </reaction>
</comment>
<evidence type="ECO:0000256" key="4">
    <source>
        <dbReference type="ARBA" id="ARBA00023154"/>
    </source>
</evidence>
<dbReference type="Gene3D" id="3.30.70.360">
    <property type="match status" value="1"/>
</dbReference>
<dbReference type="OrthoDB" id="9776731at2"/>
<feature type="active site" description="Proton acceptor" evidence="5">
    <location>
        <position position="129"/>
    </location>
</feature>
<dbReference type="CDD" id="cd05670">
    <property type="entry name" value="M20_Acy1_YkuR-like"/>
    <property type="match status" value="1"/>
</dbReference>
<evidence type="ECO:0000313" key="8">
    <source>
        <dbReference type="EMBL" id="RFU63445.1"/>
    </source>
</evidence>
<keyword evidence="4 5" id="KW-0457">Lysine biosynthesis</keyword>
<dbReference type="Proteomes" id="UP000262939">
    <property type="component" value="Unassembled WGS sequence"/>
</dbReference>
<dbReference type="InterPro" id="IPR036264">
    <property type="entry name" value="Bact_exopeptidase_dim_dom"/>
</dbReference>
<comment type="pathway">
    <text evidence="5">Amino-acid biosynthesis; L-lysine biosynthesis via DAP pathway; LL-2,6-diaminopimelate from (S)-tetrahydrodipicolinate (acetylase route): step 3/3.</text>
</comment>
<dbReference type="SUPFAM" id="SSF55031">
    <property type="entry name" value="Bacterial exopeptidase dimerisation domain"/>
    <property type="match status" value="1"/>
</dbReference>